<dbReference type="RefSeq" id="WP_083142217.1">
    <property type="nucleotide sequence ID" value="NZ_MVID01000003.1"/>
</dbReference>
<reference evidence="1 2" key="1">
    <citation type="submission" date="2018-05" db="EMBL/GenBank/DDBJ databases">
        <authorList>
            <consortium name="IHU Genomes"/>
        </authorList>
    </citation>
    <scope>NUCLEOTIDE SEQUENCE [LARGE SCALE GENOMIC DNA]</scope>
    <source>
        <strain evidence="1 2">P7335</strain>
    </source>
</reference>
<evidence type="ECO:0000313" key="1">
    <source>
        <dbReference type="EMBL" id="SRX79840.1"/>
    </source>
</evidence>
<dbReference type="STRING" id="39692.BST38_05315"/>
<dbReference type="Proteomes" id="UP000252008">
    <property type="component" value="Unassembled WGS sequence"/>
</dbReference>
<dbReference type="EMBL" id="UEGS01000001">
    <property type="protein sequence ID" value="SRX79840.1"/>
    <property type="molecule type" value="Genomic_DNA"/>
</dbReference>
<protein>
    <submittedName>
        <fullName evidence="1">Uncharacterized protein</fullName>
    </submittedName>
</protein>
<name>A0A375YFG6_MYCPF</name>
<dbReference type="AlphaFoldDB" id="A0A375YFG6"/>
<keyword evidence="2" id="KW-1185">Reference proteome</keyword>
<proteinExistence type="predicted"/>
<accession>A0A375YFG6</accession>
<sequence length="454" mass="47334">MLPSRSRLESWNPDSLSFTGPAVEAAGDAVELSVGRIDVNLRQMPETRSWAGTAHDAATDMLGRAHTSAEKFRDHLSSIAGALIEGANTLGAARRALLDRADQIDAGPLNVSEGWAVLIDPGAQSGEQIAELMELVVTEQAAVNDLLVAVGDADAALADNLMAAAEAFGFTPPPAEGLPGMLAPHARRPADDVPSPRDPLGLLQQDTVRTEAMATTVRETQSGYNDDGHFEKTMIMQDGSKIRMTEHEYDYAHGVPDMVKEEHFDANGQLMSWTTSSRTPGGYENTTMNWADGSQYVVDRTPDGVVTGHFNLPDGRRVLLDPDSPLLTTVPARIGDVMTGLDAHIAHGGRIPMLSMDNVEKLGAGAKYGGAALGTMSAMYDFLRAATPEDKCVSVFAGTFGFAGNALGGAGGAAVGAPIPLPGTTAAGAITGALVIGGLFTQAGTKVGEVLCGS</sequence>
<organism evidence="1 2">
    <name type="scientific">Mycolicibacterium parafortuitum</name>
    <name type="common">Mycobacterium parafortuitum</name>
    <dbReference type="NCBI Taxonomy" id="39692"/>
    <lineage>
        <taxon>Bacteria</taxon>
        <taxon>Bacillati</taxon>
        <taxon>Actinomycetota</taxon>
        <taxon>Actinomycetes</taxon>
        <taxon>Mycobacteriales</taxon>
        <taxon>Mycobacteriaceae</taxon>
        <taxon>Mycolicibacterium</taxon>
    </lineage>
</organism>
<gene>
    <name evidence="1" type="ORF">MPP7335_01578</name>
</gene>
<evidence type="ECO:0000313" key="2">
    <source>
        <dbReference type="Proteomes" id="UP000252008"/>
    </source>
</evidence>